<reference evidence="13 14" key="1">
    <citation type="journal article" date="2018" name="Mol. Biol. Evol.">
        <title>Broad Genomic Sampling Reveals a Smut Pathogenic Ancestry of the Fungal Clade Ustilaginomycotina.</title>
        <authorList>
            <person name="Kijpornyongpan T."/>
            <person name="Mondo S.J."/>
            <person name="Barry K."/>
            <person name="Sandor L."/>
            <person name="Lee J."/>
            <person name="Lipzen A."/>
            <person name="Pangilinan J."/>
            <person name="LaButti K."/>
            <person name="Hainaut M."/>
            <person name="Henrissat B."/>
            <person name="Grigoriev I.V."/>
            <person name="Spatafora J.W."/>
            <person name="Aime M.C."/>
        </authorList>
    </citation>
    <scope>NUCLEOTIDE SEQUENCE [LARGE SCALE GENOMIC DNA]</scope>
    <source>
        <strain evidence="13 14">MCA 4198</strain>
    </source>
</reference>
<keyword evidence="6" id="KW-0906">Nuclear pore complex</keyword>
<evidence type="ECO:0000256" key="1">
    <source>
        <dbReference type="ARBA" id="ARBA00004567"/>
    </source>
</evidence>
<accession>A0A316YUB5</accession>
<sequence length="2212" mass="239224">MALSSGGAEAGPSSAPAAQANMLSYRELHDILESSSSTTSTADISKQLHARLARLTACNKPPSGPTPASRSKVTSPAAFSTPDGSTIRLDALQQELCLNFSEAHHIDEVEAATVLRLFLDSQDTDLDALARHASDDAMAGLPKRPRRAKPSSRPHVDVMTAFMDALTAFYLEERLSVLRCVSALLRLADDSYSNLHDVANDVLSNFADEAFGLGCLARFQQLAAESLDDGIRENTSQSVLWATHNLREQVALLEVVTLLYYSRLDPSASFVSSLLAAIRQTDFGRKQAGAGFLDSEGAGIIDCVSGLLLLLTIESLDLERVMDGFDFFSPPPKGSLLDASHVFADAVDYIKSTTAADTVRAPLMLAWSFWLSRVDQAIAEWKAARPTEQVPRHLNAIESAALKPAPAAALKKKGRGERDERNDFDDDEEESPSWPNFVSAALSSGMDLFGTMLAVSRSPLFVSDSPISSLVSLPVSTSLALRAILKGFVLSITELVRPEFVLDFNGLVELWQATFGGATQDGAGGAELCAQFWEVDFEFAQRRAVLDTATRRWPVSFRPLLGLCKALSGASITSPTSSSSQSDAVLRAAMPVMRYLCEIESLAHVMPPTPSLAPPYQPWEEPGSPNAYKAIRPIPVFGQHLIIPAGTVGRMVSEADGAPVVVWDVSGLGISAWRLMRDVLANFVGLLPGQAPPRASTDDSRTGDGAVFAERHAPASFATLSPDDAGAHDAEAAANAMDLFSSILAAGPQLSALLLAHLEGDDASGLAEVQDPSIDDKPSLLNIALKVLDQALLAPATASRVIVSAYRLITLALASRPSDIWVAMRSSSALIGSSGLLPYSVRGAGASSSSSLLADEVSRGQFDGLNAVLDLHQSLLEDLQRTQFSISAEACQLKVDVMLRAARWICQAVWMEYQGWKYVKLRQRIEIGRKCVHFFDTILRDGCMRNAAESPAHRLSEAIEQTFVSHVSPLHLGPLVATLSQGQQLIDQLQKAIRQVEAEQARRLVQSCLGFAFAIVERRRLLNAESLTPTLGLFELMVFDHATVATRSVTIASRRSNRVELATAVVGYILLPFSRPLSIEAVRLLTSVCRSTAEVAAASSGGKGTASSPPTLVGHLGSLQDVEASMAGLVDVVASQERDDELRRETWTLLAAIVDTQPALATLLLTGRHLASDVERNMANSSSSGKNKAEERPATMARTAIDVAVEHLQNWERSWDSSPAVLEAVLRFLGVAWAHAAEHRSDFARLRSNKSIWKSLGDIAVKDSGQVPDRPEQWEVLEADEGEQAQEQSDEHVSVQRYAHRTLCSARALTLLAADIELAPSMARANAETKERQEESLETILSILSDGNLLQTSLVAAFDVQGDVAMHAEFQARLKATFPEVNLDDFRYSARHDDFDLSRRYGDGYCFDMGAFRLRLQGFLPSIEEQSEEMALDERSGLDNESLKQACLLVAAINLDWSIIDARTTYMRAWTRLLESVSEPYVSRSSDSRREDRLKQVQTTCLKAWTRCAAATADEEANGDVIMGIHSERVNLLSVLLELCWGSFSAREDGHQEPQKDFEPVVEAVEQSCRLVGHGVLRVEESLRSGGPGFHRGVFRIVLLCTRRSRSLLKQRAGVRLGSGEGKLKDQGGEDAHLHQRLHQSADLYTSQTITCLRVAIDNAWAALSSVERLQGYQSGERQVSEVVRASPLVEAAEDDLRLLMATLELLLRDDVGIPPHTWAPKMQTTGLLPAAVELFARAPLTMSSTTSTTALMTKMNSNGGDSRSDLSNTELLAAGACPVFGFTLLGFFLAMASSPNTAESLALAGITNALCANALSNLFDQSSPLEEQKPATATIPPLLNSGYENPTHTLWLQMLRVVLGLTHNLGLGNDRYYAGTTSLATVARFVEMELRGFLQVYWIQIERSVLQFSPLGAAASGSSLRRFNAAPLEDFATPSVAPTTLTLGQLDEMEEVVGLFLAVARVFSGPLASSASTSVEGKLLDLFVKRATSSTPMLQQLVYLVQHPRELASLLGASVDNSGWTREDEAGCVEQIARIAGQIVKIVWEWTGSVEVLWTEEEEWSLDSLVLSPTISTVPTSSASMGTLLDLAQFLSEKLRSLTTSDEAGGKDKAEDLKTEVGESLEQTLALAATQLAIAVHGRPSPTTNGQTAIQDDTTAQPSAPPREIETGLARDLETCIESCRAALRAAGGAKKASMFLDIVADFGKRVLASS</sequence>
<dbReference type="Gene3D" id="1.25.10.70">
    <property type="match status" value="1"/>
</dbReference>
<dbReference type="GO" id="GO:0044611">
    <property type="term" value="C:nuclear pore inner ring"/>
    <property type="evidence" value="ECO:0007669"/>
    <property type="project" value="TreeGrafter"/>
</dbReference>
<evidence type="ECO:0000256" key="3">
    <source>
        <dbReference type="ARBA" id="ARBA00022816"/>
    </source>
</evidence>
<gene>
    <name evidence="13" type="ORF">FA10DRAFT_276849</name>
</gene>
<feature type="region of interest" description="Disordered" evidence="10">
    <location>
        <begin position="2141"/>
        <end position="2164"/>
    </location>
</feature>
<evidence type="ECO:0000256" key="9">
    <source>
        <dbReference type="ARBA" id="ARBA00040174"/>
    </source>
</evidence>
<dbReference type="Pfam" id="PF21093">
    <property type="entry name" value="Nup188_N-subdom_III"/>
    <property type="match status" value="1"/>
</dbReference>
<keyword evidence="5" id="KW-0811">Translocation</keyword>
<keyword evidence="4" id="KW-0653">Protein transport</keyword>
<evidence type="ECO:0000256" key="4">
    <source>
        <dbReference type="ARBA" id="ARBA00022927"/>
    </source>
</evidence>
<dbReference type="InterPro" id="IPR044840">
    <property type="entry name" value="Nup188"/>
</dbReference>
<feature type="compositionally biased region" description="Acidic residues" evidence="10">
    <location>
        <begin position="422"/>
        <end position="431"/>
    </location>
</feature>
<dbReference type="OrthoDB" id="102511at2759"/>
<keyword evidence="14" id="KW-1185">Reference proteome</keyword>
<feature type="compositionally biased region" description="Polar residues" evidence="10">
    <location>
        <begin position="2142"/>
        <end position="2159"/>
    </location>
</feature>
<keyword evidence="3" id="KW-0509">mRNA transport</keyword>
<dbReference type="GO" id="GO:0017056">
    <property type="term" value="F:structural constituent of nuclear pore"/>
    <property type="evidence" value="ECO:0007669"/>
    <property type="project" value="InterPro"/>
</dbReference>
<evidence type="ECO:0000256" key="10">
    <source>
        <dbReference type="SAM" id="MobiDB-lite"/>
    </source>
</evidence>
<dbReference type="GO" id="GO:0051028">
    <property type="term" value="P:mRNA transport"/>
    <property type="evidence" value="ECO:0007669"/>
    <property type="project" value="UniProtKB-KW"/>
</dbReference>
<keyword evidence="2" id="KW-0813">Transport</keyword>
<feature type="region of interest" description="Disordered" evidence="10">
    <location>
        <begin position="405"/>
        <end position="433"/>
    </location>
</feature>
<name>A0A316YUB5_9BASI</name>
<proteinExistence type="inferred from homology"/>
<evidence type="ECO:0000256" key="8">
    <source>
        <dbReference type="ARBA" id="ARBA00038387"/>
    </source>
</evidence>
<protein>
    <recommendedName>
        <fullName evidence="9">Nucleoporin NUP188</fullName>
    </recommendedName>
</protein>
<evidence type="ECO:0000256" key="7">
    <source>
        <dbReference type="ARBA" id="ARBA00023242"/>
    </source>
</evidence>
<dbReference type="GO" id="GO:0006606">
    <property type="term" value="P:protein import into nucleus"/>
    <property type="evidence" value="ECO:0007669"/>
    <property type="project" value="TreeGrafter"/>
</dbReference>
<evidence type="ECO:0000256" key="6">
    <source>
        <dbReference type="ARBA" id="ARBA00023132"/>
    </source>
</evidence>
<dbReference type="Proteomes" id="UP000245768">
    <property type="component" value="Unassembled WGS sequence"/>
</dbReference>
<organism evidence="13 14">
    <name type="scientific">Acaromyces ingoldii</name>
    <dbReference type="NCBI Taxonomy" id="215250"/>
    <lineage>
        <taxon>Eukaryota</taxon>
        <taxon>Fungi</taxon>
        <taxon>Dikarya</taxon>
        <taxon>Basidiomycota</taxon>
        <taxon>Ustilaginomycotina</taxon>
        <taxon>Exobasidiomycetes</taxon>
        <taxon>Exobasidiales</taxon>
        <taxon>Cryptobasidiaceae</taxon>
        <taxon>Acaromyces</taxon>
    </lineage>
</organism>
<evidence type="ECO:0000259" key="12">
    <source>
        <dbReference type="Pfam" id="PF21093"/>
    </source>
</evidence>
<dbReference type="PANTHER" id="PTHR31431">
    <property type="entry name" value="NUCLEOPORIN NUP188 HOMOLOG"/>
    <property type="match status" value="1"/>
</dbReference>
<dbReference type="EMBL" id="KZ819634">
    <property type="protein sequence ID" value="PWN92859.1"/>
    <property type="molecule type" value="Genomic_DNA"/>
</dbReference>
<comment type="similarity">
    <text evidence="8">Belongs to the Nup188 family.</text>
</comment>
<evidence type="ECO:0000313" key="14">
    <source>
        <dbReference type="Proteomes" id="UP000245768"/>
    </source>
</evidence>
<keyword evidence="7" id="KW-0539">Nucleus</keyword>
<dbReference type="RefSeq" id="XP_025380057.1">
    <property type="nucleotide sequence ID" value="XM_025523342.1"/>
</dbReference>
<comment type="subcellular location">
    <subcellularLocation>
        <location evidence="1">Nucleus</location>
        <location evidence="1">Nuclear pore complex</location>
    </subcellularLocation>
</comment>
<dbReference type="PANTHER" id="PTHR31431:SF1">
    <property type="entry name" value="NUCLEOPORIN NUP188"/>
    <property type="match status" value="1"/>
</dbReference>
<feature type="region of interest" description="Disordered" evidence="10">
    <location>
        <begin position="57"/>
        <end position="81"/>
    </location>
</feature>
<evidence type="ECO:0000259" key="11">
    <source>
        <dbReference type="Pfam" id="PF10487"/>
    </source>
</evidence>
<dbReference type="InterPro" id="IPR018864">
    <property type="entry name" value="Nucleoporin_Nup188_N"/>
</dbReference>
<dbReference type="STRING" id="215250.A0A316YUB5"/>
<evidence type="ECO:0000256" key="2">
    <source>
        <dbReference type="ARBA" id="ARBA00022448"/>
    </source>
</evidence>
<dbReference type="InParanoid" id="A0A316YUB5"/>
<dbReference type="InterPro" id="IPR048883">
    <property type="entry name" value="Nup188_N-subdom_III"/>
</dbReference>
<feature type="compositionally biased region" description="Polar residues" evidence="10">
    <location>
        <begin position="66"/>
        <end position="81"/>
    </location>
</feature>
<feature type="domain" description="Nucleoporin Nup188 N-terminal subdomain III" evidence="12">
    <location>
        <begin position="779"/>
        <end position="1168"/>
    </location>
</feature>
<dbReference type="GeneID" id="37045258"/>
<evidence type="ECO:0000313" key="13">
    <source>
        <dbReference type="EMBL" id="PWN92859.1"/>
    </source>
</evidence>
<dbReference type="Pfam" id="PF10487">
    <property type="entry name" value="Nup188_N"/>
    <property type="match status" value="1"/>
</dbReference>
<evidence type="ECO:0000256" key="5">
    <source>
        <dbReference type="ARBA" id="ARBA00023010"/>
    </source>
</evidence>
<dbReference type="GO" id="GO:0006405">
    <property type="term" value="P:RNA export from nucleus"/>
    <property type="evidence" value="ECO:0007669"/>
    <property type="project" value="TreeGrafter"/>
</dbReference>
<feature type="domain" description="Nucleoporin Nup188 N-terminal" evidence="11">
    <location>
        <begin position="97"/>
        <end position="380"/>
    </location>
</feature>